<sequence length="385" mass="43766">MHLMSLFTMTASFIVHNLFFSFSVAVPPFRDDTPQSGTAFPTCGQSDERWSPDLLQLRPLLCWTLGRRSLGPRPLGPRQLRPRLLEQVLHLEKIMVKRNSYSHKEEGHLLHAHFRSQPGVRPPVPQSHSQDSWFFLQAYGIFPIFEASEKKTNLERSPEPTLKSSPAERSASESTSELKTSESEKYLGSFSIYRISTSKPPTFSSIISIPRKDIKTIERSCTIRKIQRKEGGAKFGRPRVTRFGEEGEVWLYVSRSSELLLDIITDTREYGVLREFCLSEWSGDEERGSVLQVTGKRRAGGKKKKMMKKSEVGEREIEIESISKVSNGITITIGPVPKAPGLCRKLRNSEEWIIRGLNISLAKASPVTSGRRLVRFRQRYCGKKK</sequence>
<evidence type="ECO:0000256" key="2">
    <source>
        <dbReference type="SAM" id="SignalP"/>
    </source>
</evidence>
<organism evidence="3 4">
    <name type="scientific">Caenorhabditis briggsae</name>
    <dbReference type="NCBI Taxonomy" id="6238"/>
    <lineage>
        <taxon>Eukaryota</taxon>
        <taxon>Metazoa</taxon>
        <taxon>Ecdysozoa</taxon>
        <taxon>Nematoda</taxon>
        <taxon>Chromadorea</taxon>
        <taxon>Rhabditida</taxon>
        <taxon>Rhabditina</taxon>
        <taxon>Rhabditomorpha</taxon>
        <taxon>Rhabditoidea</taxon>
        <taxon>Rhabditidae</taxon>
        <taxon>Peloderinae</taxon>
        <taxon>Caenorhabditis</taxon>
    </lineage>
</organism>
<dbReference type="EMBL" id="HE601438">
    <property type="protein sequence ID" value="CAR98576.1"/>
    <property type="molecule type" value="Genomic_DNA"/>
</dbReference>
<accession>B6IF96</accession>
<dbReference type="AlphaFoldDB" id="B6IF96"/>
<evidence type="ECO:0000256" key="1">
    <source>
        <dbReference type="SAM" id="MobiDB-lite"/>
    </source>
</evidence>
<evidence type="ECO:0000313" key="3">
    <source>
        <dbReference type="EMBL" id="CAR98576.1"/>
    </source>
</evidence>
<dbReference type="HOGENOM" id="CLU_718107_0_0_1"/>
<protein>
    <submittedName>
        <fullName evidence="3">Protein CBG25611</fullName>
    </submittedName>
</protein>
<feature type="region of interest" description="Disordered" evidence="1">
    <location>
        <begin position="152"/>
        <end position="180"/>
    </location>
</feature>
<feature type="signal peptide" evidence="2">
    <location>
        <begin position="1"/>
        <end position="25"/>
    </location>
</feature>
<dbReference type="Proteomes" id="UP000008549">
    <property type="component" value="Unassembled WGS sequence"/>
</dbReference>
<reference evidence="3 4" key="2">
    <citation type="journal article" date="2011" name="PLoS Genet.">
        <title>Caenorhabditis briggsae recombinant inbred line genotypes reveal inter-strain incompatibility and the evolution of recombination.</title>
        <authorList>
            <person name="Ross J.A."/>
            <person name="Koboldt D.C."/>
            <person name="Staisch J.E."/>
            <person name="Chamberlin H.M."/>
            <person name="Gupta B.P."/>
            <person name="Miller R.D."/>
            <person name="Baird S.E."/>
            <person name="Haag E.S."/>
        </authorList>
    </citation>
    <scope>NUCLEOTIDE SEQUENCE [LARGE SCALE GENOMIC DNA]</scope>
    <source>
        <strain evidence="3 4">AF16</strain>
    </source>
</reference>
<keyword evidence="4" id="KW-1185">Reference proteome</keyword>
<feature type="chain" id="PRO_5002846478" evidence="2">
    <location>
        <begin position="26"/>
        <end position="385"/>
    </location>
</feature>
<dbReference type="CTD" id="68917095"/>
<evidence type="ECO:0000313" key="4">
    <source>
        <dbReference type="Proteomes" id="UP000008549"/>
    </source>
</evidence>
<name>B6IF96_CAEBR</name>
<dbReference type="InParanoid" id="B6IF96"/>
<proteinExistence type="predicted"/>
<dbReference type="KEGG" id="cbr:CBG_25611"/>
<reference evidence="3 4" key="1">
    <citation type="journal article" date="2003" name="PLoS Biol.">
        <title>The genome sequence of Caenorhabditis briggsae: a platform for comparative genomics.</title>
        <authorList>
            <person name="Stein L.D."/>
            <person name="Bao Z."/>
            <person name="Blasiar D."/>
            <person name="Blumenthal T."/>
            <person name="Brent M.R."/>
            <person name="Chen N."/>
            <person name="Chinwalla A."/>
            <person name="Clarke L."/>
            <person name="Clee C."/>
            <person name="Coghlan A."/>
            <person name="Coulson A."/>
            <person name="D'Eustachio P."/>
            <person name="Fitch D.H."/>
            <person name="Fulton L.A."/>
            <person name="Fulton R.E."/>
            <person name="Griffiths-Jones S."/>
            <person name="Harris T.W."/>
            <person name="Hillier L.W."/>
            <person name="Kamath R."/>
            <person name="Kuwabara P.E."/>
            <person name="Mardis E.R."/>
            <person name="Marra M.A."/>
            <person name="Miner T.L."/>
            <person name="Minx P."/>
            <person name="Mullikin J.C."/>
            <person name="Plumb R.W."/>
            <person name="Rogers J."/>
            <person name="Schein J.E."/>
            <person name="Sohrmann M."/>
            <person name="Spieth J."/>
            <person name="Stajich J.E."/>
            <person name="Wei C."/>
            <person name="Willey D."/>
            <person name="Wilson R.K."/>
            <person name="Durbin R."/>
            <person name="Waterston R.H."/>
        </authorList>
    </citation>
    <scope>NUCLEOTIDE SEQUENCE [LARGE SCALE GENOMIC DNA]</scope>
    <source>
        <strain evidence="3 4">AF16</strain>
    </source>
</reference>
<gene>
    <name evidence="3" type="ORF">CBG25611</name>
    <name evidence="3" type="ORF">CBG_25611</name>
</gene>
<dbReference type="GeneID" id="68917095"/>
<dbReference type="RefSeq" id="XP_045098147.1">
    <property type="nucleotide sequence ID" value="XM_045242440.1"/>
</dbReference>
<keyword evidence="2" id="KW-0732">Signal</keyword>